<sequence length="286" mass="31308">MDPHRRCDRTGQIHADEGVDTLDHTQRIAVQVALAHVEHLIGMPRSDLIRPDQRARPLRRFAPDHDLSALLAPSRFHRIVACHQQRHQRGDRLGRVAMHLDDAGIGEDRQEQIEVVDMSRVLEQPAPIRFAAPDQLHAALVVRIGGRLGLCLPPGVVTRRRPSRRPQVGDEALPKQQAAFVDLFGGHGMCGVLDRCVGMAARQPCRGPLELGIVLPGGARRPGAGRLKQPGLQPLEAGIERHQFMKCGRAGARNSGDHHRADDRCIGVVGMLAHRSVGSRAAAQHA</sequence>
<proteinExistence type="predicted"/>
<comment type="caution">
    <text evidence="1">The sequence shown here is derived from an EMBL/GenBank/DDBJ whole genome shotgun (WGS) entry which is preliminary data.</text>
</comment>
<keyword evidence="1" id="KW-0808">Transferase</keyword>
<accession>A0A1R3L0R1</accession>
<dbReference type="AlphaFoldDB" id="A0A1R3L0R1"/>
<dbReference type="Proteomes" id="UP000187203">
    <property type="component" value="Unassembled WGS sequence"/>
</dbReference>
<reference evidence="2" key="1">
    <citation type="submission" date="2013-09" db="EMBL/GenBank/DDBJ databases">
        <title>Corchorus olitorius genome sequencing.</title>
        <authorList>
            <person name="Alam M."/>
            <person name="Haque M.S."/>
            <person name="Islam M.S."/>
            <person name="Emdad E.M."/>
            <person name="Islam M.M."/>
            <person name="Ahmed B."/>
            <person name="Halim A."/>
            <person name="Hossen Q.M.M."/>
            <person name="Hossain M.Z."/>
            <person name="Ahmed R."/>
            <person name="Khan M.M."/>
            <person name="Islam R."/>
            <person name="Rashid M.M."/>
            <person name="Khan S.A."/>
            <person name="Rahman M.S."/>
            <person name="Alam M."/>
            <person name="Yahiya A.S."/>
            <person name="Khan M.S."/>
            <person name="Azam M.S."/>
            <person name="Haque T."/>
            <person name="Lashkar M.Z.H."/>
            <person name="Akhand A.I."/>
            <person name="Morshed G."/>
            <person name="Roy S."/>
            <person name="Uddin K.S."/>
            <person name="Rabeya T."/>
            <person name="Hossain A.S."/>
            <person name="Chowdhury A."/>
            <person name="Snigdha A.R."/>
            <person name="Mortoza M.S."/>
            <person name="Matin S.A."/>
            <person name="Hoque S.M.E."/>
            <person name="Islam M.K."/>
            <person name="Roy D.K."/>
            <person name="Haider R."/>
            <person name="Moosa M.M."/>
            <person name="Elias S.M."/>
            <person name="Hasan A.M."/>
            <person name="Jahan S."/>
            <person name="Shafiuddin M."/>
            <person name="Mahmood N."/>
            <person name="Shommy N.S."/>
        </authorList>
    </citation>
    <scope>NUCLEOTIDE SEQUENCE [LARGE SCALE GENOMIC DNA]</scope>
    <source>
        <strain evidence="2">cv. O-4</strain>
    </source>
</reference>
<dbReference type="EMBL" id="AWUE01005791">
    <property type="protein sequence ID" value="OMP12858.1"/>
    <property type="molecule type" value="Genomic_DNA"/>
</dbReference>
<protein>
    <submittedName>
        <fullName evidence="1">Bifunctional UGMP family protein/serine/threonine protein kinase</fullName>
    </submittedName>
</protein>
<dbReference type="GO" id="GO:0016301">
    <property type="term" value="F:kinase activity"/>
    <property type="evidence" value="ECO:0007669"/>
    <property type="project" value="UniProtKB-KW"/>
</dbReference>
<keyword evidence="2" id="KW-1185">Reference proteome</keyword>
<gene>
    <name evidence="1" type="ORF">COLO4_02672</name>
</gene>
<name>A0A1R3L0R1_9ROSI</name>
<organism evidence="1 2">
    <name type="scientific">Corchorus olitorius</name>
    <dbReference type="NCBI Taxonomy" id="93759"/>
    <lineage>
        <taxon>Eukaryota</taxon>
        <taxon>Viridiplantae</taxon>
        <taxon>Streptophyta</taxon>
        <taxon>Embryophyta</taxon>
        <taxon>Tracheophyta</taxon>
        <taxon>Spermatophyta</taxon>
        <taxon>Magnoliopsida</taxon>
        <taxon>eudicotyledons</taxon>
        <taxon>Gunneridae</taxon>
        <taxon>Pentapetalae</taxon>
        <taxon>rosids</taxon>
        <taxon>malvids</taxon>
        <taxon>Malvales</taxon>
        <taxon>Malvaceae</taxon>
        <taxon>Grewioideae</taxon>
        <taxon>Apeibeae</taxon>
        <taxon>Corchorus</taxon>
    </lineage>
</organism>
<evidence type="ECO:0000313" key="2">
    <source>
        <dbReference type="Proteomes" id="UP000187203"/>
    </source>
</evidence>
<evidence type="ECO:0000313" key="1">
    <source>
        <dbReference type="EMBL" id="OMP12858.1"/>
    </source>
</evidence>
<keyword evidence="1" id="KW-0418">Kinase</keyword>